<dbReference type="Ensembl" id="ENSCINT00000032048.1">
    <property type="protein sequence ID" value="ENSCINP00000030435.1"/>
    <property type="gene ID" value="ENSCING00000023512.1"/>
</dbReference>
<dbReference type="SMART" id="SM00322">
    <property type="entry name" value="KH"/>
    <property type="match status" value="2"/>
</dbReference>
<dbReference type="GO" id="GO:0005634">
    <property type="term" value="C:nucleus"/>
    <property type="evidence" value="ECO:0000318"/>
    <property type="project" value="GO_Central"/>
</dbReference>
<dbReference type="AlphaFoldDB" id="H2XLA3"/>
<dbReference type="PANTHER" id="PTHR10288">
    <property type="entry name" value="KH DOMAIN CONTAINING RNA BINDING PROTEIN"/>
    <property type="match status" value="1"/>
</dbReference>
<proteinExistence type="predicted"/>
<dbReference type="InParanoid" id="H2XLA3"/>
<evidence type="ECO:0000256" key="1">
    <source>
        <dbReference type="ARBA" id="ARBA00022737"/>
    </source>
</evidence>
<sequence>MCDCWDEEDEISTPSSRFDYSQSRVPNKVNFGRNQRRNYNRYNDRQNNDKDFAGGSDNLFDDATTITVDSRDCGKIIGKGGSVIRELEQKSGARIKVCQRDRSETDVPVVISGSQDARNAAHEMINDLMNLNLNRRQPRERDTGSNEMIKIAIRKNDCGKLIGRGGSTINDIRDKSNTNIKVCQDDEYNYEVPVEITGTSEDCKLAKKLIQDLLEDRENYKPQNSYNDSGPGMTTDGFIDWDFMNKECERIREERWGKLPPIR</sequence>
<evidence type="ECO:0000256" key="2">
    <source>
        <dbReference type="PROSITE-ProRule" id="PRU00117"/>
    </source>
</evidence>
<dbReference type="GO" id="GO:0010468">
    <property type="term" value="P:regulation of gene expression"/>
    <property type="evidence" value="ECO:0000318"/>
    <property type="project" value="GO_Central"/>
</dbReference>
<dbReference type="SUPFAM" id="SSF54791">
    <property type="entry name" value="Eukaryotic type KH-domain (KH-domain type I)"/>
    <property type="match status" value="2"/>
</dbReference>
<keyword evidence="5" id="KW-1185">Reference proteome</keyword>
<name>H2XLA3_CIOIN</name>
<protein>
    <recommendedName>
        <fullName evidence="3">K Homology domain-containing protein</fullName>
    </recommendedName>
</protein>
<dbReference type="GeneTree" id="ENSGT00940000167158"/>
<dbReference type="GO" id="GO:0003729">
    <property type="term" value="F:mRNA binding"/>
    <property type="evidence" value="ECO:0000318"/>
    <property type="project" value="GO_Central"/>
</dbReference>
<dbReference type="CDD" id="cd22411">
    <property type="entry name" value="KH-I_Vigilin_rpt8"/>
    <property type="match status" value="1"/>
</dbReference>
<dbReference type="HOGENOM" id="CLU_900028_0_0_1"/>
<keyword evidence="2" id="KW-0694">RNA-binding</keyword>
<dbReference type="STRING" id="7719.ENSCINP00000030435"/>
<evidence type="ECO:0000313" key="4">
    <source>
        <dbReference type="Ensembl" id="ENSCINP00000030435.1"/>
    </source>
</evidence>
<feature type="domain" description="K Homology" evidence="3">
    <location>
        <begin position="145"/>
        <end position="215"/>
    </location>
</feature>
<keyword evidence="1" id="KW-0677">Repeat</keyword>
<evidence type="ECO:0000259" key="3">
    <source>
        <dbReference type="SMART" id="SM00322"/>
    </source>
</evidence>
<dbReference type="GO" id="GO:0005737">
    <property type="term" value="C:cytoplasm"/>
    <property type="evidence" value="ECO:0000318"/>
    <property type="project" value="GO_Central"/>
</dbReference>
<dbReference type="InterPro" id="IPR004087">
    <property type="entry name" value="KH_dom"/>
</dbReference>
<reference evidence="4" key="4">
    <citation type="submission" date="2025-09" db="UniProtKB">
        <authorList>
            <consortium name="Ensembl"/>
        </authorList>
    </citation>
    <scope>IDENTIFICATION</scope>
</reference>
<dbReference type="PROSITE" id="PS50084">
    <property type="entry name" value="KH_TYPE_1"/>
    <property type="match status" value="2"/>
</dbReference>
<organism evidence="4 5">
    <name type="scientific">Ciona intestinalis</name>
    <name type="common">Transparent sea squirt</name>
    <name type="synonym">Ascidia intestinalis</name>
    <dbReference type="NCBI Taxonomy" id="7719"/>
    <lineage>
        <taxon>Eukaryota</taxon>
        <taxon>Metazoa</taxon>
        <taxon>Chordata</taxon>
        <taxon>Tunicata</taxon>
        <taxon>Ascidiacea</taxon>
        <taxon>Phlebobranchia</taxon>
        <taxon>Cionidae</taxon>
        <taxon>Ciona</taxon>
    </lineage>
</organism>
<reference evidence="5" key="1">
    <citation type="journal article" date="2002" name="Science">
        <title>The draft genome of Ciona intestinalis: insights into chordate and vertebrate origins.</title>
        <authorList>
            <person name="Dehal P."/>
            <person name="Satou Y."/>
            <person name="Campbell R.K."/>
            <person name="Chapman J."/>
            <person name="Degnan B."/>
            <person name="De Tomaso A."/>
            <person name="Davidson B."/>
            <person name="Di Gregorio A."/>
            <person name="Gelpke M."/>
            <person name="Goodstein D.M."/>
            <person name="Harafuji N."/>
            <person name="Hastings K.E."/>
            <person name="Ho I."/>
            <person name="Hotta K."/>
            <person name="Huang W."/>
            <person name="Kawashima T."/>
            <person name="Lemaire P."/>
            <person name="Martinez D."/>
            <person name="Meinertzhagen I.A."/>
            <person name="Necula S."/>
            <person name="Nonaka M."/>
            <person name="Putnam N."/>
            <person name="Rash S."/>
            <person name="Saiga H."/>
            <person name="Satake M."/>
            <person name="Terry A."/>
            <person name="Yamada L."/>
            <person name="Wang H.G."/>
            <person name="Awazu S."/>
            <person name="Azumi K."/>
            <person name="Boore J."/>
            <person name="Branno M."/>
            <person name="Chin-Bow S."/>
            <person name="DeSantis R."/>
            <person name="Doyle S."/>
            <person name="Francino P."/>
            <person name="Keys D.N."/>
            <person name="Haga S."/>
            <person name="Hayashi H."/>
            <person name="Hino K."/>
            <person name="Imai K.S."/>
            <person name="Inaba K."/>
            <person name="Kano S."/>
            <person name="Kobayashi K."/>
            <person name="Kobayashi M."/>
            <person name="Lee B.I."/>
            <person name="Makabe K.W."/>
            <person name="Manohar C."/>
            <person name="Matassi G."/>
            <person name="Medina M."/>
            <person name="Mochizuki Y."/>
            <person name="Mount S."/>
            <person name="Morishita T."/>
            <person name="Miura S."/>
            <person name="Nakayama A."/>
            <person name="Nishizaka S."/>
            <person name="Nomoto H."/>
            <person name="Ohta F."/>
            <person name="Oishi K."/>
            <person name="Rigoutsos I."/>
            <person name="Sano M."/>
            <person name="Sasaki A."/>
            <person name="Sasakura Y."/>
            <person name="Shoguchi E."/>
            <person name="Shin-i T."/>
            <person name="Spagnuolo A."/>
            <person name="Stainier D."/>
            <person name="Suzuki M.M."/>
            <person name="Tassy O."/>
            <person name="Takatori N."/>
            <person name="Tokuoka M."/>
            <person name="Yagi K."/>
            <person name="Yoshizaki F."/>
            <person name="Wada S."/>
            <person name="Zhang C."/>
            <person name="Hyatt P.D."/>
            <person name="Larimer F."/>
            <person name="Detter C."/>
            <person name="Doggett N."/>
            <person name="Glavina T."/>
            <person name="Hawkins T."/>
            <person name="Richardson P."/>
            <person name="Lucas S."/>
            <person name="Kohara Y."/>
            <person name="Levine M."/>
            <person name="Satoh N."/>
            <person name="Rokhsar D.S."/>
        </authorList>
    </citation>
    <scope>NUCLEOTIDE SEQUENCE [LARGE SCALE GENOMIC DNA]</scope>
</reference>
<dbReference type="CDD" id="cd00105">
    <property type="entry name" value="KH-I"/>
    <property type="match status" value="1"/>
</dbReference>
<reference evidence="4" key="3">
    <citation type="submission" date="2025-08" db="UniProtKB">
        <authorList>
            <consortium name="Ensembl"/>
        </authorList>
    </citation>
    <scope>IDENTIFICATION</scope>
</reference>
<reference evidence="4" key="2">
    <citation type="journal article" date="2008" name="Genome Biol.">
        <title>Improved genome assembly and evidence-based global gene model set for the chordate Ciona intestinalis: new insight into intron and operon populations.</title>
        <authorList>
            <person name="Satou Y."/>
            <person name="Mineta K."/>
            <person name="Ogasawara M."/>
            <person name="Sasakura Y."/>
            <person name="Shoguchi E."/>
            <person name="Ueno K."/>
            <person name="Yamada L."/>
            <person name="Matsumoto J."/>
            <person name="Wasserscheid J."/>
            <person name="Dewar K."/>
            <person name="Wiley G.B."/>
            <person name="Macmil S.L."/>
            <person name="Roe B.A."/>
            <person name="Zeller R.W."/>
            <person name="Hastings K.E."/>
            <person name="Lemaire P."/>
            <person name="Lindquist E."/>
            <person name="Endo T."/>
            <person name="Hotta K."/>
            <person name="Inaba K."/>
        </authorList>
    </citation>
    <scope>NUCLEOTIDE SEQUENCE [LARGE SCALE GENOMIC DNA]</scope>
    <source>
        <strain evidence="4">wild type</strain>
    </source>
</reference>
<evidence type="ECO:0000313" key="5">
    <source>
        <dbReference type="Proteomes" id="UP000008144"/>
    </source>
</evidence>
<accession>H2XLA3</accession>
<dbReference type="OMA" id="RKNDCGK"/>
<feature type="domain" description="K Homology" evidence="3">
    <location>
        <begin position="60"/>
        <end position="130"/>
    </location>
</feature>
<dbReference type="Proteomes" id="UP000008144">
    <property type="component" value="Chromosome 7"/>
</dbReference>
<dbReference type="Pfam" id="PF00013">
    <property type="entry name" value="KH_1"/>
    <property type="match status" value="2"/>
</dbReference>
<dbReference type="EMBL" id="EAAA01002480">
    <property type="status" value="NOT_ANNOTATED_CDS"/>
    <property type="molecule type" value="Genomic_DNA"/>
</dbReference>
<dbReference type="Gene3D" id="3.30.1370.10">
    <property type="entry name" value="K Homology domain, type 1"/>
    <property type="match status" value="2"/>
</dbReference>
<dbReference type="GO" id="GO:0051252">
    <property type="term" value="P:regulation of RNA metabolic process"/>
    <property type="evidence" value="ECO:0000318"/>
    <property type="project" value="GO_Central"/>
</dbReference>
<dbReference type="InterPro" id="IPR004088">
    <property type="entry name" value="KH_dom_type_1"/>
</dbReference>
<dbReference type="InterPro" id="IPR036612">
    <property type="entry name" value="KH_dom_type_1_sf"/>
</dbReference>